<keyword evidence="2" id="KW-1185">Reference proteome</keyword>
<dbReference type="Gene3D" id="1.10.3230.30">
    <property type="entry name" value="Phage gp6-like head-tail connector protein"/>
    <property type="match status" value="1"/>
</dbReference>
<reference evidence="1 2" key="1">
    <citation type="submission" date="2015-04" db="EMBL/GenBank/DDBJ databases">
        <title>The draft genome sequence of Roseovarius sp.R12b.</title>
        <authorList>
            <person name="Li G."/>
            <person name="Lai Q."/>
            <person name="Shao Z."/>
            <person name="Yan P."/>
        </authorList>
    </citation>
    <scope>NUCLEOTIDE SEQUENCE [LARGE SCALE GENOMIC DNA]</scope>
    <source>
        <strain evidence="1 2">R12B</strain>
    </source>
</reference>
<dbReference type="InterPro" id="IPR011738">
    <property type="entry name" value="Phage_CHP"/>
</dbReference>
<evidence type="ECO:0000313" key="2">
    <source>
        <dbReference type="Proteomes" id="UP000051295"/>
    </source>
</evidence>
<sequence length="200" mass="21581">MMLIEETAVPLAALPVDELKAHLRLGSGFSDGDVQDVVLESYLRAAISAIEARTGNILIERDFSWTLTRWRDAGGQALPVAPVSAVNALSLRNRAEDQELIDPASYRLELDAQRPVLRPRSSRLPAIPNGGVAEISFTAGYSQTWGGLPSDLGHAVTLLAAHYYENRNESGAGDRAMPFGVHSLIERYRTVRIFGGGAAG</sequence>
<evidence type="ECO:0000313" key="1">
    <source>
        <dbReference type="EMBL" id="KRS12045.1"/>
    </source>
</evidence>
<dbReference type="EMBL" id="LAXJ01000013">
    <property type="protein sequence ID" value="KRS12045.1"/>
    <property type="molecule type" value="Genomic_DNA"/>
</dbReference>
<dbReference type="CDD" id="cd08054">
    <property type="entry name" value="gp6"/>
    <property type="match status" value="1"/>
</dbReference>
<dbReference type="Pfam" id="PF05135">
    <property type="entry name" value="Phage_connect_1"/>
    <property type="match status" value="1"/>
</dbReference>
<dbReference type="AlphaFoldDB" id="A0A0T5NSY0"/>
<gene>
    <name evidence="1" type="ORF">XM53_13390</name>
</gene>
<dbReference type="OrthoDB" id="8478788at2"/>
<name>A0A0T5NSY0_9RHOB</name>
<dbReference type="NCBIfam" id="TIGR01560">
    <property type="entry name" value="put_DNA_pack"/>
    <property type="match status" value="1"/>
</dbReference>
<dbReference type="PATRIC" id="fig|1641875.4.peg.473"/>
<protein>
    <submittedName>
        <fullName evidence="1">Gene transfer agent protein</fullName>
    </submittedName>
</protein>
<dbReference type="STRING" id="1641875.XM53_13390"/>
<proteinExistence type="predicted"/>
<dbReference type="NCBIfam" id="TIGR02215">
    <property type="entry name" value="phage_chp_gp8"/>
    <property type="match status" value="1"/>
</dbReference>
<dbReference type="Proteomes" id="UP000051295">
    <property type="component" value="Unassembled WGS sequence"/>
</dbReference>
<dbReference type="RefSeq" id="WP_057794141.1">
    <property type="nucleotide sequence ID" value="NZ_LAXJ01000013.1"/>
</dbReference>
<dbReference type="InterPro" id="IPR006450">
    <property type="entry name" value="Phage_HK97_gp6-like"/>
</dbReference>
<comment type="caution">
    <text evidence="1">The sequence shown here is derived from an EMBL/GenBank/DDBJ whole genome shotgun (WGS) entry which is preliminary data.</text>
</comment>
<accession>A0A0T5NSY0</accession>
<dbReference type="InterPro" id="IPR021146">
    <property type="entry name" value="Phage_gp6-like_head-tail"/>
</dbReference>
<organism evidence="1 2">
    <name type="scientific">Roseovarius atlanticus</name>
    <dbReference type="NCBI Taxonomy" id="1641875"/>
    <lineage>
        <taxon>Bacteria</taxon>
        <taxon>Pseudomonadati</taxon>
        <taxon>Pseudomonadota</taxon>
        <taxon>Alphaproteobacteria</taxon>
        <taxon>Rhodobacterales</taxon>
        <taxon>Roseobacteraceae</taxon>
        <taxon>Roseovarius</taxon>
    </lineage>
</organism>